<dbReference type="InterPro" id="IPR015886">
    <property type="entry name" value="H2TH_FPG"/>
</dbReference>
<dbReference type="Pfam" id="PF01149">
    <property type="entry name" value="Fapy_DNA_glyco"/>
    <property type="match status" value="1"/>
</dbReference>
<keyword evidence="14" id="KW-0326">Glycosidase</keyword>
<dbReference type="GO" id="GO:0034039">
    <property type="term" value="F:8-oxo-7,8-dihydroguanine DNA N-glycosylase activity"/>
    <property type="evidence" value="ECO:0007669"/>
    <property type="project" value="TreeGrafter"/>
</dbReference>
<evidence type="ECO:0000256" key="14">
    <source>
        <dbReference type="ARBA" id="ARBA00023295"/>
    </source>
</evidence>
<dbReference type="InterPro" id="IPR020629">
    <property type="entry name" value="FPG_Glyclase"/>
</dbReference>
<protein>
    <submittedName>
        <fullName evidence="19">DNA-formamidopyrimidine glycosylase</fullName>
    </submittedName>
</protein>
<dbReference type="InterPro" id="IPR010979">
    <property type="entry name" value="Ribosomal_uS13-like_H2TH"/>
</dbReference>
<dbReference type="SMART" id="SM00898">
    <property type="entry name" value="Fapy_DNA_glyco"/>
    <property type="match status" value="1"/>
</dbReference>
<dbReference type="STRING" id="1797714.A3D04_01200"/>
<dbReference type="PANTHER" id="PTHR22993">
    <property type="entry name" value="FORMAMIDOPYRIMIDINE-DNA GLYCOSYLASE"/>
    <property type="match status" value="1"/>
</dbReference>
<dbReference type="FunFam" id="1.10.8.50:FF:000003">
    <property type="entry name" value="Formamidopyrimidine-DNA glycosylase"/>
    <property type="match status" value="1"/>
</dbReference>
<evidence type="ECO:0000256" key="7">
    <source>
        <dbReference type="ARBA" id="ARBA00022771"/>
    </source>
</evidence>
<dbReference type="InterPro" id="IPR012319">
    <property type="entry name" value="FPG_cat"/>
</dbReference>
<dbReference type="GO" id="GO:0008270">
    <property type="term" value="F:zinc ion binding"/>
    <property type="evidence" value="ECO:0007669"/>
    <property type="project" value="UniProtKB-KW"/>
</dbReference>
<keyword evidence="5" id="KW-0479">Metal-binding</keyword>
<dbReference type="SUPFAM" id="SSF46946">
    <property type="entry name" value="S13-like H2TH domain"/>
    <property type="match status" value="1"/>
</dbReference>
<name>A0A1F5GBL9_9BACT</name>
<evidence type="ECO:0000256" key="2">
    <source>
        <dbReference type="ARBA" id="ARBA00001947"/>
    </source>
</evidence>
<evidence type="ECO:0000259" key="18">
    <source>
        <dbReference type="PROSITE" id="PS51068"/>
    </source>
</evidence>
<dbReference type="Gene3D" id="3.20.190.10">
    <property type="entry name" value="MutM-like, N-terminal"/>
    <property type="match status" value="1"/>
</dbReference>
<dbReference type="Gene3D" id="1.10.8.50">
    <property type="match status" value="1"/>
</dbReference>
<keyword evidence="13" id="KW-0511">Multifunctional enzyme</keyword>
<dbReference type="GO" id="GO:0003684">
    <property type="term" value="F:damaged DNA binding"/>
    <property type="evidence" value="ECO:0007669"/>
    <property type="project" value="InterPro"/>
</dbReference>
<comment type="catalytic activity">
    <reaction evidence="15">
        <text>2'-deoxyribonucleotide-(2'-deoxyribose 5'-phosphate)-2'-deoxyribonucleotide-DNA = a 3'-end 2'-deoxyribonucleotide-(2,3-dehydro-2,3-deoxyribose 5'-phosphate)-DNA + a 5'-end 5'-phospho-2'-deoxyribonucleoside-DNA + H(+)</text>
        <dbReference type="Rhea" id="RHEA:66592"/>
        <dbReference type="Rhea" id="RHEA-COMP:13180"/>
        <dbReference type="Rhea" id="RHEA-COMP:16897"/>
        <dbReference type="Rhea" id="RHEA-COMP:17067"/>
        <dbReference type="ChEBI" id="CHEBI:15378"/>
        <dbReference type="ChEBI" id="CHEBI:136412"/>
        <dbReference type="ChEBI" id="CHEBI:157695"/>
        <dbReference type="ChEBI" id="CHEBI:167181"/>
        <dbReference type="EC" id="4.2.99.18"/>
    </reaction>
</comment>
<dbReference type="SUPFAM" id="SSF81624">
    <property type="entry name" value="N-terminal domain of MutM-like DNA repair proteins"/>
    <property type="match status" value="1"/>
</dbReference>
<reference evidence="19 20" key="1">
    <citation type="journal article" date="2016" name="Nat. Commun.">
        <title>Thousands of microbial genomes shed light on interconnected biogeochemical processes in an aquifer system.</title>
        <authorList>
            <person name="Anantharaman K."/>
            <person name="Brown C.T."/>
            <person name="Hug L.A."/>
            <person name="Sharon I."/>
            <person name="Castelle C.J."/>
            <person name="Probst A.J."/>
            <person name="Thomas B.C."/>
            <person name="Singh A."/>
            <person name="Wilkins M.J."/>
            <person name="Karaoz U."/>
            <person name="Brodie E.L."/>
            <person name="Williams K.H."/>
            <person name="Hubbard S.S."/>
            <person name="Banfield J.F."/>
        </authorList>
    </citation>
    <scope>NUCLEOTIDE SEQUENCE [LARGE SCALE GENOMIC DNA]</scope>
</reference>
<comment type="subunit">
    <text evidence="4">Monomer.</text>
</comment>
<sequence length="310" mass="35276">MPELPEVTVITNQLNKKLKGLEIKSIEYDWPKKFHWGEFSIKDLKGAKVSGVERRGKIVIIRLVSGSVGKWDSRKNQKKPTNQPTYKPTDLSILIHLKLTGQLIYQDKKTRIAGGHPLPPLNKPVPNSTTRVTITFDRGKLYFNDMRKFGWVKIIEDKKLEEEDYIKKLGPDPLKMKFDEFRERLKAKRQGRIKKTLMDQSVVGGIGNIYSDEGLWRAKVHPKRSIISLNEAEMKAIYNGVRESFKIAIEKGGSSANAYVDSGGEKGLYLSFGKAYHMTGKPCARCKTPIVQEKMDGRSAHFCPNCQRLK</sequence>
<comment type="cofactor">
    <cofactor evidence="2">
        <name>Zn(2+)</name>
        <dbReference type="ChEBI" id="CHEBI:29105"/>
    </cofactor>
</comment>
<dbReference type="NCBIfam" id="NF002211">
    <property type="entry name" value="PRK01103.1"/>
    <property type="match status" value="1"/>
</dbReference>
<dbReference type="PROSITE" id="PS01242">
    <property type="entry name" value="ZF_FPG_1"/>
    <property type="match status" value="1"/>
</dbReference>
<proteinExistence type="inferred from homology"/>
<dbReference type="GO" id="GO:0140078">
    <property type="term" value="F:class I DNA-(apurinic or apyrimidinic site) endonuclease activity"/>
    <property type="evidence" value="ECO:0007669"/>
    <property type="project" value="UniProtKB-EC"/>
</dbReference>
<evidence type="ECO:0000256" key="9">
    <source>
        <dbReference type="ARBA" id="ARBA00022833"/>
    </source>
</evidence>
<evidence type="ECO:0000256" key="5">
    <source>
        <dbReference type="ARBA" id="ARBA00022723"/>
    </source>
</evidence>
<evidence type="ECO:0000256" key="6">
    <source>
        <dbReference type="ARBA" id="ARBA00022763"/>
    </source>
</evidence>
<dbReference type="PROSITE" id="PS51066">
    <property type="entry name" value="ZF_FPG_2"/>
    <property type="match status" value="1"/>
</dbReference>
<evidence type="ECO:0000256" key="1">
    <source>
        <dbReference type="ARBA" id="ARBA00001668"/>
    </source>
</evidence>
<feature type="domain" description="FPG-type" evidence="17">
    <location>
        <begin position="274"/>
        <end position="308"/>
    </location>
</feature>
<keyword evidence="10" id="KW-0238">DNA-binding</keyword>
<organism evidence="19 20">
    <name type="scientific">Candidatus Curtissbacteria bacterium RIFCSPHIGHO2_02_FULL_40_16b</name>
    <dbReference type="NCBI Taxonomy" id="1797714"/>
    <lineage>
        <taxon>Bacteria</taxon>
        <taxon>Candidatus Curtissiibacteriota</taxon>
    </lineage>
</organism>
<keyword evidence="7 16" id="KW-0863">Zinc-finger</keyword>
<dbReference type="PANTHER" id="PTHR22993:SF9">
    <property type="entry name" value="FORMAMIDOPYRIMIDINE-DNA GLYCOSYLASE"/>
    <property type="match status" value="1"/>
</dbReference>
<keyword evidence="12" id="KW-0456">Lyase</keyword>
<evidence type="ECO:0000259" key="17">
    <source>
        <dbReference type="PROSITE" id="PS51066"/>
    </source>
</evidence>
<dbReference type="Pfam" id="PF06831">
    <property type="entry name" value="H2TH"/>
    <property type="match status" value="1"/>
</dbReference>
<evidence type="ECO:0000256" key="4">
    <source>
        <dbReference type="ARBA" id="ARBA00011245"/>
    </source>
</evidence>
<dbReference type="EMBL" id="MFBD01000008">
    <property type="protein sequence ID" value="OGD89235.1"/>
    <property type="molecule type" value="Genomic_DNA"/>
</dbReference>
<feature type="domain" description="Formamidopyrimidine-DNA glycosylase catalytic" evidence="18">
    <location>
        <begin position="2"/>
        <end position="150"/>
    </location>
</feature>
<dbReference type="InterPro" id="IPR010663">
    <property type="entry name" value="Znf_FPG/IleRS"/>
</dbReference>
<dbReference type="Pfam" id="PF06827">
    <property type="entry name" value="zf-FPG_IleRS"/>
    <property type="match status" value="1"/>
</dbReference>
<evidence type="ECO:0000256" key="16">
    <source>
        <dbReference type="PROSITE-ProRule" id="PRU00391"/>
    </source>
</evidence>
<evidence type="ECO:0000313" key="19">
    <source>
        <dbReference type="EMBL" id="OGD89235.1"/>
    </source>
</evidence>
<evidence type="ECO:0000256" key="3">
    <source>
        <dbReference type="ARBA" id="ARBA00009409"/>
    </source>
</evidence>
<evidence type="ECO:0000256" key="15">
    <source>
        <dbReference type="ARBA" id="ARBA00044632"/>
    </source>
</evidence>
<dbReference type="SUPFAM" id="SSF57716">
    <property type="entry name" value="Glucocorticoid receptor-like (DNA-binding domain)"/>
    <property type="match status" value="1"/>
</dbReference>
<comment type="catalytic activity">
    <reaction evidence="1">
        <text>Hydrolysis of DNA containing ring-opened 7-methylguanine residues, releasing 2,6-diamino-4-hydroxy-5-(N-methyl)formamidopyrimidine.</text>
        <dbReference type="EC" id="3.2.2.23"/>
    </reaction>
</comment>
<evidence type="ECO:0000256" key="8">
    <source>
        <dbReference type="ARBA" id="ARBA00022801"/>
    </source>
</evidence>
<evidence type="ECO:0000256" key="12">
    <source>
        <dbReference type="ARBA" id="ARBA00023239"/>
    </source>
</evidence>
<comment type="similarity">
    <text evidence="3">Belongs to the FPG family.</text>
</comment>
<dbReference type="AlphaFoldDB" id="A0A1F5GBL9"/>
<comment type="caution">
    <text evidence="19">The sequence shown here is derived from an EMBL/GenBank/DDBJ whole genome shotgun (WGS) entry which is preliminary data.</text>
</comment>
<dbReference type="PROSITE" id="PS51068">
    <property type="entry name" value="FPG_CAT"/>
    <property type="match status" value="1"/>
</dbReference>
<dbReference type="NCBIfam" id="TIGR00577">
    <property type="entry name" value="fpg"/>
    <property type="match status" value="1"/>
</dbReference>
<evidence type="ECO:0000256" key="11">
    <source>
        <dbReference type="ARBA" id="ARBA00023204"/>
    </source>
</evidence>
<evidence type="ECO:0000256" key="10">
    <source>
        <dbReference type="ARBA" id="ARBA00023125"/>
    </source>
</evidence>
<dbReference type="Proteomes" id="UP000177369">
    <property type="component" value="Unassembled WGS sequence"/>
</dbReference>
<dbReference type="InterPro" id="IPR000214">
    <property type="entry name" value="Znf_DNA_glyclase/AP_lyase"/>
</dbReference>
<keyword evidence="9" id="KW-0862">Zinc</keyword>
<gene>
    <name evidence="19" type="ORF">A3D04_01200</name>
</gene>
<evidence type="ECO:0000313" key="20">
    <source>
        <dbReference type="Proteomes" id="UP000177369"/>
    </source>
</evidence>
<keyword evidence="8" id="KW-0378">Hydrolase</keyword>
<dbReference type="GO" id="GO:0006284">
    <property type="term" value="P:base-excision repair"/>
    <property type="evidence" value="ECO:0007669"/>
    <property type="project" value="InterPro"/>
</dbReference>
<dbReference type="InterPro" id="IPR035937">
    <property type="entry name" value="FPG_N"/>
</dbReference>
<dbReference type="InterPro" id="IPR015887">
    <property type="entry name" value="DNA_glyclase_Znf_dom_DNA_BS"/>
</dbReference>
<keyword evidence="11" id="KW-0234">DNA repair</keyword>
<dbReference type="SMART" id="SM01232">
    <property type="entry name" value="H2TH"/>
    <property type="match status" value="1"/>
</dbReference>
<evidence type="ECO:0000256" key="13">
    <source>
        <dbReference type="ARBA" id="ARBA00023268"/>
    </source>
</evidence>
<keyword evidence="6" id="KW-0227">DNA damage</keyword>
<accession>A0A1F5GBL9</accession>